<keyword evidence="11" id="KW-1185">Reference proteome</keyword>
<accession>A0A5J5AXJ9</accession>
<evidence type="ECO:0000256" key="5">
    <source>
        <dbReference type="ARBA" id="ARBA00023163"/>
    </source>
</evidence>
<sequence>MELQLGLALPSNPIKGFDLNSYVYEPKERVLGLDSLNSCFSSKITNEYKKNKRCFHEAFKQSIDVPQTLPLLFWNNQPNEEGDHRELDSNYFITNKNGDEGGVIGWPPIKSWRKSLCYQNHGSHGMVGDGGGDRGGGRGSKSMYVKVKMEGVAIGRKVDLSQHHSYQTLADALLGRFGKCQENVKAYKLAFQDKESDWLLAGDVPWGFRQPLVSKIPIVAVEGNHKIEEQAGNLTFAAYSSRFAFPSEESGSSSTFYYAFRQEGYIL</sequence>
<evidence type="ECO:0000259" key="9">
    <source>
        <dbReference type="PROSITE" id="PS51745"/>
    </source>
</evidence>
<dbReference type="AlphaFoldDB" id="A0A5J5AXJ9"/>
<dbReference type="Gene3D" id="3.10.20.90">
    <property type="entry name" value="Phosphatidylinositol 3-kinase Catalytic Subunit, Chain A, domain 1"/>
    <property type="match status" value="1"/>
</dbReference>
<proteinExistence type="inferred from homology"/>
<dbReference type="GO" id="GO:0005634">
    <property type="term" value="C:nucleus"/>
    <property type="evidence" value="ECO:0007669"/>
    <property type="project" value="UniProtKB-SubCell"/>
</dbReference>
<name>A0A5J5AXJ9_9ASTE</name>
<reference evidence="10 11" key="1">
    <citation type="submission" date="2019-09" db="EMBL/GenBank/DDBJ databases">
        <title>A chromosome-level genome assembly of the Chinese tupelo Nyssa sinensis.</title>
        <authorList>
            <person name="Yang X."/>
            <person name="Kang M."/>
            <person name="Yang Y."/>
            <person name="Xiong H."/>
            <person name="Wang M."/>
            <person name="Zhang Z."/>
            <person name="Wang Z."/>
            <person name="Wu H."/>
            <person name="Ma T."/>
            <person name="Liu J."/>
            <person name="Xi Z."/>
        </authorList>
    </citation>
    <scope>NUCLEOTIDE SEQUENCE [LARGE SCALE GENOMIC DNA]</scope>
    <source>
        <strain evidence="10">J267</strain>
        <tissue evidence="10">Leaf</tissue>
    </source>
</reference>
<dbReference type="InterPro" id="IPR053793">
    <property type="entry name" value="PB1-like"/>
</dbReference>
<evidence type="ECO:0000313" key="10">
    <source>
        <dbReference type="EMBL" id="KAA8535139.1"/>
    </source>
</evidence>
<dbReference type="PANTHER" id="PTHR31734">
    <property type="entry name" value="AUXIN-RESPONSIVE PROTEIN IAA17"/>
    <property type="match status" value="1"/>
</dbReference>
<keyword evidence="6 8" id="KW-0539">Nucleus</keyword>
<keyword evidence="3 8" id="KW-0678">Repressor</keyword>
<dbReference type="SUPFAM" id="SSF54277">
    <property type="entry name" value="CAD &amp; PB1 domains"/>
    <property type="match status" value="1"/>
</dbReference>
<protein>
    <recommendedName>
        <fullName evidence="8">Auxin-responsive protein</fullName>
    </recommendedName>
</protein>
<keyword evidence="4 8" id="KW-0805">Transcription regulation</keyword>
<feature type="domain" description="PB1" evidence="9">
    <location>
        <begin position="142"/>
        <end position="221"/>
    </location>
</feature>
<evidence type="ECO:0000256" key="6">
    <source>
        <dbReference type="ARBA" id="ARBA00023242"/>
    </source>
</evidence>
<gene>
    <name evidence="10" type="ORF">F0562_030142</name>
</gene>
<dbReference type="Proteomes" id="UP000325577">
    <property type="component" value="Linkage Group LG17"/>
</dbReference>
<dbReference type="InterPro" id="IPR033389">
    <property type="entry name" value="AUX/IAA_dom"/>
</dbReference>
<comment type="function">
    <text evidence="8">Aux/IAA proteins are short-lived transcriptional factors that function as repressors of early auxin response genes at low auxin concentrations.</text>
</comment>
<keyword evidence="5 8" id="KW-0804">Transcription</keyword>
<dbReference type="OrthoDB" id="778717at2759"/>
<evidence type="ECO:0000256" key="1">
    <source>
        <dbReference type="ARBA" id="ARBA00004123"/>
    </source>
</evidence>
<dbReference type="PANTHER" id="PTHR31734:SF38">
    <property type="entry name" value="AUXIN-RESPONSIVE PROTEIN IAA29"/>
    <property type="match status" value="1"/>
</dbReference>
<dbReference type="InterPro" id="IPR003311">
    <property type="entry name" value="AUX_IAA"/>
</dbReference>
<evidence type="ECO:0000256" key="2">
    <source>
        <dbReference type="ARBA" id="ARBA00006728"/>
    </source>
</evidence>
<organism evidence="10 11">
    <name type="scientific">Nyssa sinensis</name>
    <dbReference type="NCBI Taxonomy" id="561372"/>
    <lineage>
        <taxon>Eukaryota</taxon>
        <taxon>Viridiplantae</taxon>
        <taxon>Streptophyta</taxon>
        <taxon>Embryophyta</taxon>
        <taxon>Tracheophyta</taxon>
        <taxon>Spermatophyta</taxon>
        <taxon>Magnoliopsida</taxon>
        <taxon>eudicotyledons</taxon>
        <taxon>Gunneridae</taxon>
        <taxon>Pentapetalae</taxon>
        <taxon>asterids</taxon>
        <taxon>Cornales</taxon>
        <taxon>Nyssaceae</taxon>
        <taxon>Nyssa</taxon>
    </lineage>
</organism>
<comment type="subunit">
    <text evidence="8">Homodimers and heterodimers.</text>
</comment>
<evidence type="ECO:0000256" key="3">
    <source>
        <dbReference type="ARBA" id="ARBA00022491"/>
    </source>
</evidence>
<dbReference type="EMBL" id="CM018040">
    <property type="protein sequence ID" value="KAA8535139.1"/>
    <property type="molecule type" value="Genomic_DNA"/>
</dbReference>
<comment type="similarity">
    <text evidence="2 8">Belongs to the Aux/IAA family.</text>
</comment>
<dbReference type="Pfam" id="PF02309">
    <property type="entry name" value="AUX_IAA"/>
    <property type="match status" value="2"/>
</dbReference>
<comment type="subcellular location">
    <subcellularLocation>
        <location evidence="1 8">Nucleus</location>
    </subcellularLocation>
</comment>
<keyword evidence="7 8" id="KW-0927">Auxin signaling pathway</keyword>
<evidence type="ECO:0000256" key="8">
    <source>
        <dbReference type="RuleBase" id="RU004549"/>
    </source>
</evidence>
<dbReference type="GO" id="GO:0006355">
    <property type="term" value="P:regulation of DNA-templated transcription"/>
    <property type="evidence" value="ECO:0007669"/>
    <property type="project" value="InterPro"/>
</dbReference>
<evidence type="ECO:0000256" key="7">
    <source>
        <dbReference type="ARBA" id="ARBA00023294"/>
    </source>
</evidence>
<dbReference type="PROSITE" id="PS51745">
    <property type="entry name" value="PB1"/>
    <property type="match status" value="1"/>
</dbReference>
<evidence type="ECO:0000313" key="11">
    <source>
        <dbReference type="Proteomes" id="UP000325577"/>
    </source>
</evidence>
<dbReference type="GO" id="GO:0009734">
    <property type="term" value="P:auxin-activated signaling pathway"/>
    <property type="evidence" value="ECO:0007669"/>
    <property type="project" value="UniProtKB-UniRule"/>
</dbReference>
<evidence type="ECO:0000256" key="4">
    <source>
        <dbReference type="ARBA" id="ARBA00023015"/>
    </source>
</evidence>